<dbReference type="Proteomes" id="UP000501128">
    <property type="component" value="Chromosome"/>
</dbReference>
<sequence>MSRIYHVVTAADWAKADKQSTYEAASLHTEGFIHASERSQVGGVLSRYYANVPDLLLLHIDTDRLTSELRYEVSTNHELFPHIYGPINRDAVVEIEKLTDTGQDH</sequence>
<dbReference type="SUPFAM" id="SSF56399">
    <property type="entry name" value="ADP-ribosylation"/>
    <property type="match status" value="1"/>
</dbReference>
<organism evidence="1 2">
    <name type="scientific">Spirosoma rhododendri</name>
    <dbReference type="NCBI Taxonomy" id="2728024"/>
    <lineage>
        <taxon>Bacteria</taxon>
        <taxon>Pseudomonadati</taxon>
        <taxon>Bacteroidota</taxon>
        <taxon>Cytophagia</taxon>
        <taxon>Cytophagales</taxon>
        <taxon>Cytophagaceae</taxon>
        <taxon>Spirosoma</taxon>
    </lineage>
</organism>
<reference evidence="1 2" key="1">
    <citation type="submission" date="2020-04" db="EMBL/GenBank/DDBJ databases">
        <title>Genome sequencing of novel species.</title>
        <authorList>
            <person name="Heo J."/>
            <person name="Kim S.-J."/>
            <person name="Kim J.-S."/>
            <person name="Hong S.-B."/>
            <person name="Kwon S.-W."/>
        </authorList>
    </citation>
    <scope>NUCLEOTIDE SEQUENCE [LARGE SCALE GENOMIC DNA]</scope>
    <source>
        <strain evidence="1 2">CJU-R4</strain>
    </source>
</reference>
<dbReference type="AlphaFoldDB" id="A0A7L5DJG7"/>
<dbReference type="Pfam" id="PF06108">
    <property type="entry name" value="DUF952"/>
    <property type="match status" value="1"/>
</dbReference>
<dbReference type="RefSeq" id="WP_169550537.1">
    <property type="nucleotide sequence ID" value="NZ_CP051677.1"/>
</dbReference>
<evidence type="ECO:0000313" key="2">
    <source>
        <dbReference type="Proteomes" id="UP000501128"/>
    </source>
</evidence>
<gene>
    <name evidence="1" type="ORF">HH216_09130</name>
</gene>
<dbReference type="EMBL" id="CP051677">
    <property type="protein sequence ID" value="QJD78569.1"/>
    <property type="molecule type" value="Genomic_DNA"/>
</dbReference>
<dbReference type="PANTHER" id="PTHR34129">
    <property type="entry name" value="BLR1139 PROTEIN"/>
    <property type="match status" value="1"/>
</dbReference>
<keyword evidence="2" id="KW-1185">Reference proteome</keyword>
<name>A0A7L5DJG7_9BACT</name>
<dbReference type="KEGG" id="srho:HH216_09130"/>
<dbReference type="Gene3D" id="3.20.170.20">
    <property type="entry name" value="Protein of unknown function DUF952"/>
    <property type="match status" value="1"/>
</dbReference>
<dbReference type="InterPro" id="IPR009297">
    <property type="entry name" value="DUF952"/>
</dbReference>
<accession>A0A7L5DJG7</accession>
<proteinExistence type="predicted"/>
<protein>
    <submittedName>
        <fullName evidence="1">DUF952 domain-containing protein</fullName>
    </submittedName>
</protein>
<dbReference type="PANTHER" id="PTHR34129:SF1">
    <property type="entry name" value="DUF952 DOMAIN-CONTAINING PROTEIN"/>
    <property type="match status" value="1"/>
</dbReference>
<evidence type="ECO:0000313" key="1">
    <source>
        <dbReference type="EMBL" id="QJD78569.1"/>
    </source>
</evidence>